<dbReference type="Proteomes" id="UP000824782">
    <property type="component" value="Unassembled WGS sequence"/>
</dbReference>
<proteinExistence type="predicted"/>
<organism evidence="1 2">
    <name type="scientific">Engystomops pustulosus</name>
    <name type="common">Tungara frog</name>
    <name type="synonym">Physalaemus pustulosus</name>
    <dbReference type="NCBI Taxonomy" id="76066"/>
    <lineage>
        <taxon>Eukaryota</taxon>
        <taxon>Metazoa</taxon>
        <taxon>Chordata</taxon>
        <taxon>Craniata</taxon>
        <taxon>Vertebrata</taxon>
        <taxon>Euteleostomi</taxon>
        <taxon>Amphibia</taxon>
        <taxon>Batrachia</taxon>
        <taxon>Anura</taxon>
        <taxon>Neobatrachia</taxon>
        <taxon>Hyloidea</taxon>
        <taxon>Leptodactylidae</taxon>
        <taxon>Leiuperinae</taxon>
        <taxon>Engystomops</taxon>
    </lineage>
</organism>
<keyword evidence="2" id="KW-1185">Reference proteome</keyword>
<dbReference type="EMBL" id="WNYA01000001">
    <property type="protein sequence ID" value="KAG8591544.1"/>
    <property type="molecule type" value="Genomic_DNA"/>
</dbReference>
<sequence length="145" mass="16948">MEFWVFFKKSFFSLGKVSVILLSPLLKLTAWLLDKDFSNIKVFSSFLLNPVLTPFFLEQLPLRLSISVKRFVSELRKRFIRLPKFTQLDVDESRDIFDVSEMSDFCLLCFSLVHDSLNDTFFITVIYSSPGVSPFVWWQLLVISS</sequence>
<evidence type="ECO:0000313" key="2">
    <source>
        <dbReference type="Proteomes" id="UP000824782"/>
    </source>
</evidence>
<dbReference type="AlphaFoldDB" id="A0AAV7D290"/>
<accession>A0AAV7D290</accession>
<gene>
    <name evidence="1" type="ORF">GDO81_000212</name>
</gene>
<comment type="caution">
    <text evidence="1">The sequence shown here is derived from an EMBL/GenBank/DDBJ whole genome shotgun (WGS) entry which is preliminary data.</text>
</comment>
<evidence type="ECO:0000313" key="1">
    <source>
        <dbReference type="EMBL" id="KAG8591544.1"/>
    </source>
</evidence>
<protein>
    <submittedName>
        <fullName evidence="1">Uncharacterized protein</fullName>
    </submittedName>
</protein>
<reference evidence="1" key="1">
    <citation type="thesis" date="2020" institute="ProQuest LLC" country="789 East Eisenhower Parkway, Ann Arbor, MI, USA">
        <title>Comparative Genomics and Chromosome Evolution.</title>
        <authorList>
            <person name="Mudd A.B."/>
        </authorList>
    </citation>
    <scope>NUCLEOTIDE SEQUENCE</scope>
    <source>
        <strain evidence="1">237g6f4</strain>
        <tissue evidence="1">Blood</tissue>
    </source>
</reference>
<name>A0AAV7D290_ENGPU</name>